<dbReference type="PANTHER" id="PTHR12526:SF510">
    <property type="entry name" value="D-INOSITOL 3-PHOSPHATE GLYCOSYLTRANSFERASE"/>
    <property type="match status" value="1"/>
</dbReference>
<dbReference type="InterPro" id="IPR001296">
    <property type="entry name" value="Glyco_trans_1"/>
</dbReference>
<evidence type="ECO:0000313" key="5">
    <source>
        <dbReference type="EMBL" id="RDV07909.1"/>
    </source>
</evidence>
<dbReference type="InterPro" id="IPR028098">
    <property type="entry name" value="Glyco_trans_4-like_N"/>
</dbReference>
<proteinExistence type="predicted"/>
<organism evidence="5 6">
    <name type="scientific">Sphingorhabdus pulchriflava</name>
    <dbReference type="NCBI Taxonomy" id="2292257"/>
    <lineage>
        <taxon>Bacteria</taxon>
        <taxon>Pseudomonadati</taxon>
        <taxon>Pseudomonadota</taxon>
        <taxon>Alphaproteobacteria</taxon>
        <taxon>Sphingomonadales</taxon>
        <taxon>Sphingomonadaceae</taxon>
        <taxon>Sphingorhabdus</taxon>
    </lineage>
</organism>
<dbReference type="Proteomes" id="UP000263833">
    <property type="component" value="Unassembled WGS sequence"/>
</dbReference>
<evidence type="ECO:0000256" key="1">
    <source>
        <dbReference type="ARBA" id="ARBA00022676"/>
    </source>
</evidence>
<dbReference type="Pfam" id="PF13439">
    <property type="entry name" value="Glyco_transf_4"/>
    <property type="match status" value="1"/>
</dbReference>
<accession>A0A371BJZ6</accession>
<protein>
    <submittedName>
        <fullName evidence="5">Glycosyltransferase</fullName>
    </submittedName>
</protein>
<name>A0A371BJZ6_9SPHN</name>
<evidence type="ECO:0000313" key="6">
    <source>
        <dbReference type="Proteomes" id="UP000263833"/>
    </source>
</evidence>
<comment type="caution">
    <text evidence="5">The sequence shown here is derived from an EMBL/GenBank/DDBJ whole genome shotgun (WGS) entry which is preliminary data.</text>
</comment>
<dbReference type="Gene3D" id="3.40.50.2000">
    <property type="entry name" value="Glycogen Phosphorylase B"/>
    <property type="match status" value="2"/>
</dbReference>
<dbReference type="CDD" id="cd03801">
    <property type="entry name" value="GT4_PimA-like"/>
    <property type="match status" value="1"/>
</dbReference>
<reference evidence="6" key="1">
    <citation type="submission" date="2018-08" db="EMBL/GenBank/DDBJ databases">
        <authorList>
            <person name="Kim S.-J."/>
            <person name="Jung G.-Y."/>
        </authorList>
    </citation>
    <scope>NUCLEOTIDE SEQUENCE [LARGE SCALE GENOMIC DNA]</scope>
    <source>
        <strain evidence="6">GY_G</strain>
    </source>
</reference>
<evidence type="ECO:0000259" key="4">
    <source>
        <dbReference type="Pfam" id="PF13439"/>
    </source>
</evidence>
<evidence type="ECO:0000259" key="3">
    <source>
        <dbReference type="Pfam" id="PF00534"/>
    </source>
</evidence>
<dbReference type="RefSeq" id="WP_115549473.1">
    <property type="nucleotide sequence ID" value="NZ_QRGP01000001.1"/>
</dbReference>
<dbReference type="GO" id="GO:0016757">
    <property type="term" value="F:glycosyltransferase activity"/>
    <property type="evidence" value="ECO:0007669"/>
    <property type="project" value="UniProtKB-KW"/>
</dbReference>
<dbReference type="Pfam" id="PF00534">
    <property type="entry name" value="Glycos_transf_1"/>
    <property type="match status" value="1"/>
</dbReference>
<sequence>MKPVRILHLFSSFDLGGKEARAVRLMNHFGGKAKHSVLSAVPDALGARDAIDRKIEVEFPGDAAPALHGRPGMGRYRKLAQYMKKFHLVLSYNWGAMDGVMARTLLGSSMGLPPLIHHEDGFNEDEWEKLNWKRNWFRTIALQRSAALVVPSLTLEKIAKQVWHQPSEKIYRFPNGVDVHRYEKKPQRGSFPGFVKRDGEIIVGTIAGLRAVKNLPRLVRAVAAAGPNYRLAIAGEGPERAAIMAEAQRLGIADRLMMPGFLKDPARFVGLFDIFALSSDSEQYPISLVEAMAAARPVVSTNVGDVAAMVSRENRRFIVAREDEAGFAAALREIGSSIELRTELAHANYARALAEYGEAEMLARYQQLYGATMRRADFARQD</sequence>
<dbReference type="OrthoDB" id="9790710at2"/>
<dbReference type="SUPFAM" id="SSF53756">
    <property type="entry name" value="UDP-Glycosyltransferase/glycogen phosphorylase"/>
    <property type="match status" value="1"/>
</dbReference>
<keyword evidence="1" id="KW-0328">Glycosyltransferase</keyword>
<keyword evidence="2 5" id="KW-0808">Transferase</keyword>
<evidence type="ECO:0000256" key="2">
    <source>
        <dbReference type="ARBA" id="ARBA00022679"/>
    </source>
</evidence>
<keyword evidence="6" id="KW-1185">Reference proteome</keyword>
<dbReference type="PANTHER" id="PTHR12526">
    <property type="entry name" value="GLYCOSYLTRANSFERASE"/>
    <property type="match status" value="1"/>
</dbReference>
<dbReference type="AlphaFoldDB" id="A0A371BJZ6"/>
<feature type="domain" description="Glycosyltransferase subfamily 4-like N-terminal" evidence="4">
    <location>
        <begin position="16"/>
        <end position="181"/>
    </location>
</feature>
<dbReference type="EMBL" id="QRGP01000001">
    <property type="protein sequence ID" value="RDV07909.1"/>
    <property type="molecule type" value="Genomic_DNA"/>
</dbReference>
<gene>
    <name evidence="5" type="ORF">DXH95_08105</name>
</gene>
<feature type="domain" description="Glycosyl transferase family 1" evidence="3">
    <location>
        <begin position="195"/>
        <end position="348"/>
    </location>
</feature>